<dbReference type="RefSeq" id="WP_144307949.1">
    <property type="nucleotide sequence ID" value="NZ_VMNK01000002.1"/>
</dbReference>
<keyword evidence="8" id="KW-1185">Reference proteome</keyword>
<evidence type="ECO:0000256" key="3">
    <source>
        <dbReference type="ARBA" id="ARBA00022989"/>
    </source>
</evidence>
<sequence length="302" mass="31947">MRPRDTFDLFVLAALWGASFLFMRQAAPEFGPVGLIFIRVLFAALFLLPIIVWRGQWRELIQHAWPLTVIGILNSALPFVLIAWALLSLTAGFASIVNATAPLWAAVVAWLWFGERLTKWRAAGLAIGFIGVGVLVSGKAGFHGEHIALSVVAGLLATLSYGVSANYTKRYLTGVSSLAIATGGQTAASIALAPLAWWLWPSGPISLGAWGAAAVLAVACTAVAYILYFRLIANIGPARAIAVTFLIPAFGMGWGVLILDEALGLRMLAGAGVILAGTSLATGLVDGEKLRRWAVKLGLRTA</sequence>
<name>A0A557R2P1_9RHOO</name>
<comment type="subcellular location">
    <subcellularLocation>
        <location evidence="1">Membrane</location>
        <topology evidence="1">Multi-pass membrane protein</topology>
    </subcellularLocation>
</comment>
<dbReference type="InterPro" id="IPR050638">
    <property type="entry name" value="AA-Vitamin_Transporters"/>
</dbReference>
<keyword evidence="3 5" id="KW-1133">Transmembrane helix</keyword>
<feature type="transmembrane region" description="Helical" evidence="5">
    <location>
        <begin position="205"/>
        <end position="228"/>
    </location>
</feature>
<evidence type="ECO:0000256" key="5">
    <source>
        <dbReference type="SAM" id="Phobius"/>
    </source>
</evidence>
<dbReference type="SUPFAM" id="SSF103481">
    <property type="entry name" value="Multidrug resistance efflux transporter EmrE"/>
    <property type="match status" value="2"/>
</dbReference>
<feature type="transmembrane region" description="Helical" evidence="5">
    <location>
        <begin position="175"/>
        <end position="199"/>
    </location>
</feature>
<keyword evidence="2 5" id="KW-0812">Transmembrane</keyword>
<keyword evidence="4 5" id="KW-0472">Membrane</keyword>
<feature type="transmembrane region" description="Helical" evidence="5">
    <location>
        <begin position="36"/>
        <end position="53"/>
    </location>
</feature>
<accession>A0A557R2P1</accession>
<feature type="domain" description="EamA" evidence="6">
    <location>
        <begin position="151"/>
        <end position="281"/>
    </location>
</feature>
<protein>
    <submittedName>
        <fullName evidence="7">DMT family transporter</fullName>
    </submittedName>
</protein>
<evidence type="ECO:0000256" key="1">
    <source>
        <dbReference type="ARBA" id="ARBA00004141"/>
    </source>
</evidence>
<dbReference type="AlphaFoldDB" id="A0A557R2P1"/>
<evidence type="ECO:0000259" key="6">
    <source>
        <dbReference type="Pfam" id="PF00892"/>
    </source>
</evidence>
<dbReference type="InterPro" id="IPR000620">
    <property type="entry name" value="EamA_dom"/>
</dbReference>
<dbReference type="PANTHER" id="PTHR32322:SF9">
    <property type="entry name" value="AMINO-ACID METABOLITE EFFLUX PUMP-RELATED"/>
    <property type="match status" value="1"/>
</dbReference>
<dbReference type="PANTHER" id="PTHR32322">
    <property type="entry name" value="INNER MEMBRANE TRANSPORTER"/>
    <property type="match status" value="1"/>
</dbReference>
<evidence type="ECO:0000313" key="7">
    <source>
        <dbReference type="EMBL" id="TVO59440.1"/>
    </source>
</evidence>
<organism evidence="7 8">
    <name type="scientific">Denitromonas halophila</name>
    <dbReference type="NCBI Taxonomy" id="1629404"/>
    <lineage>
        <taxon>Bacteria</taxon>
        <taxon>Pseudomonadati</taxon>
        <taxon>Pseudomonadota</taxon>
        <taxon>Betaproteobacteria</taxon>
        <taxon>Rhodocyclales</taxon>
        <taxon>Zoogloeaceae</taxon>
        <taxon>Denitromonas</taxon>
    </lineage>
</organism>
<feature type="transmembrane region" description="Helical" evidence="5">
    <location>
        <begin position="93"/>
        <end position="113"/>
    </location>
</feature>
<dbReference type="Gene3D" id="1.10.3730.20">
    <property type="match status" value="1"/>
</dbReference>
<dbReference type="EMBL" id="VMNK01000002">
    <property type="protein sequence ID" value="TVO59440.1"/>
    <property type="molecule type" value="Genomic_DNA"/>
</dbReference>
<gene>
    <name evidence="7" type="ORF">FHP91_01630</name>
</gene>
<proteinExistence type="predicted"/>
<feature type="domain" description="EamA" evidence="6">
    <location>
        <begin position="10"/>
        <end position="136"/>
    </location>
</feature>
<feature type="transmembrane region" description="Helical" evidence="5">
    <location>
        <begin position="120"/>
        <end position="140"/>
    </location>
</feature>
<dbReference type="GO" id="GO:0016020">
    <property type="term" value="C:membrane"/>
    <property type="evidence" value="ECO:0007669"/>
    <property type="project" value="UniProtKB-SubCell"/>
</dbReference>
<dbReference type="InterPro" id="IPR037185">
    <property type="entry name" value="EmrE-like"/>
</dbReference>
<evidence type="ECO:0000256" key="4">
    <source>
        <dbReference type="ARBA" id="ARBA00023136"/>
    </source>
</evidence>
<comment type="caution">
    <text evidence="7">The sequence shown here is derived from an EMBL/GenBank/DDBJ whole genome shotgun (WGS) entry which is preliminary data.</text>
</comment>
<dbReference type="Pfam" id="PF00892">
    <property type="entry name" value="EamA"/>
    <property type="match status" value="2"/>
</dbReference>
<reference evidence="7 8" key="1">
    <citation type="submission" date="2019-07" db="EMBL/GenBank/DDBJ databases">
        <title>The pathways for chlorine oxyanion respiration interact through the shared metabolite chlorate.</title>
        <authorList>
            <person name="Barnum T.P."/>
            <person name="Cheng Y."/>
            <person name="Hill K.A."/>
            <person name="Lucas L.N."/>
            <person name="Carlson H.K."/>
            <person name="Coates J.D."/>
        </authorList>
    </citation>
    <scope>NUCLEOTIDE SEQUENCE [LARGE SCALE GENOMIC DNA]</scope>
    <source>
        <strain evidence="7 8">SFB-3</strain>
    </source>
</reference>
<feature type="transmembrane region" description="Helical" evidence="5">
    <location>
        <begin position="240"/>
        <end position="259"/>
    </location>
</feature>
<evidence type="ECO:0000313" key="8">
    <source>
        <dbReference type="Proteomes" id="UP000319502"/>
    </source>
</evidence>
<feature type="transmembrane region" description="Helical" evidence="5">
    <location>
        <begin position="65"/>
        <end position="87"/>
    </location>
</feature>
<dbReference type="OrthoDB" id="9810556at2"/>
<dbReference type="Proteomes" id="UP000319502">
    <property type="component" value="Unassembled WGS sequence"/>
</dbReference>
<feature type="transmembrane region" description="Helical" evidence="5">
    <location>
        <begin position="146"/>
        <end position="163"/>
    </location>
</feature>
<evidence type="ECO:0000256" key="2">
    <source>
        <dbReference type="ARBA" id="ARBA00022692"/>
    </source>
</evidence>
<feature type="transmembrane region" description="Helical" evidence="5">
    <location>
        <begin position="265"/>
        <end position="285"/>
    </location>
</feature>